<reference evidence="1 2" key="1">
    <citation type="submission" date="2008-03" db="EMBL/GenBank/DDBJ databases">
        <title>Complete sequence of Leptothrix cholodnii SP-6.</title>
        <authorList>
            <consortium name="US DOE Joint Genome Institute"/>
            <person name="Copeland A."/>
            <person name="Lucas S."/>
            <person name="Lapidus A."/>
            <person name="Glavina del Rio T."/>
            <person name="Dalin E."/>
            <person name="Tice H."/>
            <person name="Bruce D."/>
            <person name="Goodwin L."/>
            <person name="Pitluck S."/>
            <person name="Chertkov O."/>
            <person name="Brettin T."/>
            <person name="Detter J.C."/>
            <person name="Han C."/>
            <person name="Kuske C.R."/>
            <person name="Schmutz J."/>
            <person name="Larimer F."/>
            <person name="Land M."/>
            <person name="Hauser L."/>
            <person name="Kyrpides N."/>
            <person name="Lykidis A."/>
            <person name="Emerson D."/>
            <person name="Richardson P."/>
        </authorList>
    </citation>
    <scope>NUCLEOTIDE SEQUENCE [LARGE SCALE GENOMIC DNA]</scope>
    <source>
        <strain evidence="2">ATCC 51168 / LMG 8142 / SP-6</strain>
    </source>
</reference>
<dbReference type="RefSeq" id="WP_012346213.1">
    <property type="nucleotide sequence ID" value="NC_010524.1"/>
</dbReference>
<evidence type="ECO:0000313" key="2">
    <source>
        <dbReference type="Proteomes" id="UP000001693"/>
    </source>
</evidence>
<name>B1Y4L2_LEPCP</name>
<organism evidence="1 2">
    <name type="scientific">Leptothrix cholodnii (strain ATCC 51168 / LMG 8142 / SP-6)</name>
    <name type="common">Leptothrix discophora (strain SP-6)</name>
    <dbReference type="NCBI Taxonomy" id="395495"/>
    <lineage>
        <taxon>Bacteria</taxon>
        <taxon>Pseudomonadati</taxon>
        <taxon>Pseudomonadota</taxon>
        <taxon>Betaproteobacteria</taxon>
        <taxon>Burkholderiales</taxon>
        <taxon>Sphaerotilaceae</taxon>
        <taxon>Leptothrix</taxon>
    </lineage>
</organism>
<sequence length="72" mass="7646">MTETVSSNLVVTATVHDVLPRLGLAYLRDAGGAIWTVTRSTPGTGFDAIRIGQSLSLRVVDHGEFSLVGQYA</sequence>
<accession>B1Y4L2</accession>
<evidence type="ECO:0000313" key="1">
    <source>
        <dbReference type="EMBL" id="ACB33451.1"/>
    </source>
</evidence>
<dbReference type="eggNOG" id="ENOG5033DR0">
    <property type="taxonomic scope" value="Bacteria"/>
</dbReference>
<dbReference type="OrthoDB" id="9155406at2"/>
<dbReference type="EMBL" id="CP001013">
    <property type="protein sequence ID" value="ACB33451.1"/>
    <property type="molecule type" value="Genomic_DNA"/>
</dbReference>
<dbReference type="HOGENOM" id="CLU_2717459_0_0_4"/>
<keyword evidence="2" id="KW-1185">Reference proteome</keyword>
<gene>
    <name evidence="1" type="ordered locus">Lcho_1182</name>
</gene>
<dbReference type="AlphaFoldDB" id="B1Y4L2"/>
<proteinExistence type="predicted"/>
<dbReference type="Proteomes" id="UP000001693">
    <property type="component" value="Chromosome"/>
</dbReference>
<dbReference type="KEGG" id="lch:Lcho_1182"/>
<protein>
    <submittedName>
        <fullName evidence="1">Uncharacterized protein</fullName>
    </submittedName>
</protein>